<dbReference type="InterPro" id="IPR027417">
    <property type="entry name" value="P-loop_NTPase"/>
</dbReference>
<protein>
    <submittedName>
        <fullName evidence="7">High-affinity branched-chain amino acid transport ATP-binding protein LivF</fullName>
    </submittedName>
</protein>
<keyword evidence="4 7" id="KW-0067">ATP-binding</keyword>
<reference evidence="7" key="1">
    <citation type="submission" date="2022-12" db="EMBL/GenBank/DDBJ databases">
        <title>Paraconexibacter alkalitolerans sp. nov. and Baekduia alba sp. nov., isolated from soil and emended description of the genera Paraconexibacter (Chun et al., 2020) and Baekduia (An et al., 2020).</title>
        <authorList>
            <person name="Vieira S."/>
            <person name="Huber K.J."/>
            <person name="Geppert A."/>
            <person name="Wolf J."/>
            <person name="Neumann-Schaal M."/>
            <person name="Muesken M."/>
            <person name="Overmann J."/>
        </authorList>
    </citation>
    <scope>NUCLEOTIDE SEQUENCE</scope>
    <source>
        <strain evidence="7">AEG42_29</strain>
    </source>
</reference>
<feature type="domain" description="ABC transporter" evidence="6">
    <location>
        <begin position="2"/>
        <end position="240"/>
    </location>
</feature>
<keyword evidence="3" id="KW-0547">Nucleotide-binding</keyword>
<dbReference type="SMART" id="SM00382">
    <property type="entry name" value="AAA"/>
    <property type="match status" value="1"/>
</dbReference>
<dbReference type="PROSITE" id="PS00211">
    <property type="entry name" value="ABC_TRANSPORTER_1"/>
    <property type="match status" value="1"/>
</dbReference>
<evidence type="ECO:0000256" key="4">
    <source>
        <dbReference type="ARBA" id="ARBA00022840"/>
    </source>
</evidence>
<keyword evidence="2" id="KW-0813">Transport</keyword>
<dbReference type="Gene3D" id="3.40.50.300">
    <property type="entry name" value="P-loop containing nucleotide triphosphate hydrolases"/>
    <property type="match status" value="1"/>
</dbReference>
<evidence type="ECO:0000256" key="5">
    <source>
        <dbReference type="ARBA" id="ARBA00022970"/>
    </source>
</evidence>
<dbReference type="InterPro" id="IPR017871">
    <property type="entry name" value="ABC_transporter-like_CS"/>
</dbReference>
<evidence type="ECO:0000256" key="3">
    <source>
        <dbReference type="ARBA" id="ARBA00022741"/>
    </source>
</evidence>
<dbReference type="GO" id="GO:0015807">
    <property type="term" value="P:L-amino acid transport"/>
    <property type="evidence" value="ECO:0007669"/>
    <property type="project" value="TreeGrafter"/>
</dbReference>
<dbReference type="GO" id="GO:0005524">
    <property type="term" value="F:ATP binding"/>
    <property type="evidence" value="ECO:0007669"/>
    <property type="project" value="UniProtKB-KW"/>
</dbReference>
<dbReference type="PANTHER" id="PTHR43820:SF4">
    <property type="entry name" value="HIGH-AFFINITY BRANCHED-CHAIN AMINO ACID TRANSPORT ATP-BINDING PROTEIN LIVF"/>
    <property type="match status" value="1"/>
</dbReference>
<keyword evidence="5" id="KW-0029">Amino-acid transport</keyword>
<organism evidence="7">
    <name type="scientific">Paraconexibacter sp. AEG42_29</name>
    <dbReference type="NCBI Taxonomy" id="2997339"/>
    <lineage>
        <taxon>Bacteria</taxon>
        <taxon>Bacillati</taxon>
        <taxon>Actinomycetota</taxon>
        <taxon>Thermoleophilia</taxon>
        <taxon>Solirubrobacterales</taxon>
        <taxon>Paraconexibacteraceae</taxon>
        <taxon>Paraconexibacter</taxon>
    </lineage>
</organism>
<dbReference type="PROSITE" id="PS50893">
    <property type="entry name" value="ABC_TRANSPORTER_2"/>
    <property type="match status" value="1"/>
</dbReference>
<name>A0AAU7AYT3_9ACTN</name>
<dbReference type="GO" id="GO:0015658">
    <property type="term" value="F:branched-chain amino acid transmembrane transporter activity"/>
    <property type="evidence" value="ECO:0007669"/>
    <property type="project" value="TreeGrafter"/>
</dbReference>
<dbReference type="InterPro" id="IPR052156">
    <property type="entry name" value="BCAA_Transport_ATP-bd_LivF"/>
</dbReference>
<evidence type="ECO:0000313" key="7">
    <source>
        <dbReference type="EMBL" id="XAY06818.1"/>
    </source>
</evidence>
<dbReference type="EMBL" id="CP114014">
    <property type="protein sequence ID" value="XAY06818.1"/>
    <property type="molecule type" value="Genomic_DNA"/>
</dbReference>
<dbReference type="AlphaFoldDB" id="A0AAU7AYT3"/>
<dbReference type="InterPro" id="IPR003593">
    <property type="entry name" value="AAA+_ATPase"/>
</dbReference>
<dbReference type="KEGG" id="parq:DSM112329_03696"/>
<accession>A0AAU7AYT3</accession>
<dbReference type="PANTHER" id="PTHR43820">
    <property type="entry name" value="HIGH-AFFINITY BRANCHED-CHAIN AMINO ACID TRANSPORT ATP-BINDING PROTEIN LIVF"/>
    <property type="match status" value="1"/>
</dbReference>
<dbReference type="CDD" id="cd03224">
    <property type="entry name" value="ABC_TM1139_LivF_branched"/>
    <property type="match status" value="1"/>
</dbReference>
<dbReference type="RefSeq" id="WP_354698034.1">
    <property type="nucleotide sequence ID" value="NZ_CP114014.1"/>
</dbReference>
<dbReference type="SUPFAM" id="SSF52540">
    <property type="entry name" value="P-loop containing nucleoside triphosphate hydrolases"/>
    <property type="match status" value="1"/>
</dbReference>
<comment type="similarity">
    <text evidence="1">Belongs to the ABC transporter superfamily.</text>
</comment>
<evidence type="ECO:0000256" key="2">
    <source>
        <dbReference type="ARBA" id="ARBA00022448"/>
    </source>
</evidence>
<gene>
    <name evidence="7" type="primary">livF_2</name>
    <name evidence="7" type="ORF">DSM112329_03696</name>
</gene>
<sequence length="250" mass="26209">MLEVRGLTIRYGGVVLALEDVSLEVPSGGAVALLGANGAGKTTLLRAIGGLLGYHRGTVVAGDVLFEGRSIVRTDAAKIVAGGIAQALEGRRVFADLTVAENLHLGAFAAGQRSRESVVRDECLDLFPRLRERLDQRAGLMSGGEQQMLAIARALMAQPRLLLLDEPSLGLAPIVVAEIAERLGAIRAAGTSILLADQSTTLALHATEDAYLLESGRLRASGPSRELLLDDAVRASYLGTESGHEAVAQL</sequence>
<evidence type="ECO:0000259" key="6">
    <source>
        <dbReference type="PROSITE" id="PS50893"/>
    </source>
</evidence>
<dbReference type="InterPro" id="IPR003439">
    <property type="entry name" value="ABC_transporter-like_ATP-bd"/>
</dbReference>
<dbReference type="GO" id="GO:0016887">
    <property type="term" value="F:ATP hydrolysis activity"/>
    <property type="evidence" value="ECO:0007669"/>
    <property type="project" value="InterPro"/>
</dbReference>
<evidence type="ECO:0000256" key="1">
    <source>
        <dbReference type="ARBA" id="ARBA00005417"/>
    </source>
</evidence>
<dbReference type="Pfam" id="PF00005">
    <property type="entry name" value="ABC_tran"/>
    <property type="match status" value="1"/>
</dbReference>
<proteinExistence type="inferred from homology"/>